<dbReference type="Gene3D" id="3.40.50.880">
    <property type="match status" value="1"/>
</dbReference>
<organism evidence="2 3">
    <name type="scientific">Devosia soli</name>
    <dbReference type="NCBI Taxonomy" id="361041"/>
    <lineage>
        <taxon>Bacteria</taxon>
        <taxon>Pseudomonadati</taxon>
        <taxon>Pseudomonadota</taxon>
        <taxon>Alphaproteobacteria</taxon>
        <taxon>Hyphomicrobiales</taxon>
        <taxon>Devosiaceae</taxon>
        <taxon>Devosia</taxon>
    </lineage>
</organism>
<dbReference type="PANTHER" id="PTHR40469">
    <property type="entry name" value="SECRETED GLYCOSYL HYDROLASE"/>
    <property type="match status" value="1"/>
</dbReference>
<dbReference type="SUPFAM" id="SSF52317">
    <property type="entry name" value="Class I glutamine amidotransferase-like"/>
    <property type="match status" value="1"/>
</dbReference>
<comment type="caution">
    <text evidence="2">The sequence shown here is derived from an EMBL/GenBank/DDBJ whole genome shotgun (WGS) entry which is preliminary data.</text>
</comment>
<dbReference type="PATRIC" id="fig|361041.3.peg.2572"/>
<dbReference type="Proteomes" id="UP000033514">
    <property type="component" value="Unassembled WGS sequence"/>
</dbReference>
<keyword evidence="3" id="KW-1185">Reference proteome</keyword>
<name>A0A0F5L430_9HYPH</name>
<gene>
    <name evidence="2" type="ORF">VW35_15880</name>
</gene>
<dbReference type="InterPro" id="IPR029062">
    <property type="entry name" value="Class_I_gatase-like"/>
</dbReference>
<dbReference type="RefSeq" id="WP_046144079.1">
    <property type="nucleotide sequence ID" value="NZ_LAJG01000034.1"/>
</dbReference>
<proteinExistence type="predicted"/>
<evidence type="ECO:0000313" key="2">
    <source>
        <dbReference type="EMBL" id="KKB76969.1"/>
    </source>
</evidence>
<dbReference type="AlphaFoldDB" id="A0A0F5L430"/>
<protein>
    <recommendedName>
        <fullName evidence="1">ThuA-like domain-containing protein</fullName>
    </recommendedName>
</protein>
<evidence type="ECO:0000313" key="3">
    <source>
        <dbReference type="Proteomes" id="UP000033514"/>
    </source>
</evidence>
<dbReference type="OrthoDB" id="9785923at2"/>
<reference evidence="2 3" key="1">
    <citation type="submission" date="2015-03" db="EMBL/GenBank/DDBJ databases">
        <authorList>
            <person name="Hassan Y.I."/>
            <person name="Lepp D."/>
            <person name="Zhou T."/>
        </authorList>
    </citation>
    <scope>NUCLEOTIDE SEQUENCE [LARGE SCALE GENOMIC DNA]</scope>
    <source>
        <strain evidence="2 3">GH2-10</strain>
    </source>
</reference>
<dbReference type="InterPro" id="IPR029010">
    <property type="entry name" value="ThuA-like"/>
</dbReference>
<dbReference type="STRING" id="361041.VW35_15880"/>
<accession>A0A0F5L430</accession>
<sequence length="213" mass="24086">MREALIVWGGWSGHEPEQCANIIRTMLEEDGFKVYIENTTEAFADPSIKDLSLIVPIFTMSKIEKEELSMLTEAVRGGAGLAGYHGGMGDAFREAVDYQFMVGGQWVAHPGNIIDYRVDITRPDDPIMEGIESFPYRSEQYYMHVDPSNEVLATTTFSGDHAYWINGVTMPVVWKRKHGEGRVFYSSLGHVSAEFEVPQMRTILRRGMNWAAR</sequence>
<dbReference type="EMBL" id="LAJG01000034">
    <property type="protein sequence ID" value="KKB76969.1"/>
    <property type="molecule type" value="Genomic_DNA"/>
</dbReference>
<dbReference type="PANTHER" id="PTHR40469:SF2">
    <property type="entry name" value="GALACTOSE-BINDING DOMAIN-LIKE SUPERFAMILY PROTEIN"/>
    <property type="match status" value="1"/>
</dbReference>
<feature type="domain" description="ThuA-like" evidence="1">
    <location>
        <begin position="4"/>
        <end position="211"/>
    </location>
</feature>
<evidence type="ECO:0000259" key="1">
    <source>
        <dbReference type="Pfam" id="PF06283"/>
    </source>
</evidence>
<dbReference type="Pfam" id="PF06283">
    <property type="entry name" value="ThuA"/>
    <property type="match status" value="1"/>
</dbReference>